<gene>
    <name evidence="1" type="ORF">DSM3645_20487</name>
</gene>
<dbReference type="AlphaFoldDB" id="A3ZQP9"/>
<dbReference type="STRING" id="314230.DSM3645_20487"/>
<evidence type="ECO:0000313" key="2">
    <source>
        <dbReference type="Proteomes" id="UP000004358"/>
    </source>
</evidence>
<comment type="caution">
    <text evidence="1">The sequence shown here is derived from an EMBL/GenBank/DDBJ whole genome shotgun (WGS) entry which is preliminary data.</text>
</comment>
<protein>
    <submittedName>
        <fullName evidence="1">Uncharacterized protein</fullName>
    </submittedName>
</protein>
<organism evidence="1 2">
    <name type="scientific">Blastopirellula marina DSM 3645</name>
    <dbReference type="NCBI Taxonomy" id="314230"/>
    <lineage>
        <taxon>Bacteria</taxon>
        <taxon>Pseudomonadati</taxon>
        <taxon>Planctomycetota</taxon>
        <taxon>Planctomycetia</taxon>
        <taxon>Pirellulales</taxon>
        <taxon>Pirellulaceae</taxon>
        <taxon>Blastopirellula</taxon>
    </lineage>
</organism>
<sequence>MVNRVTNNRQNAMLPPCDVMMPESDAGVLIVPTNLANSLTP</sequence>
<dbReference type="HOGENOM" id="CLU_3266474_0_0_0"/>
<accession>A3ZQP9</accession>
<name>A3ZQP9_9BACT</name>
<dbReference type="Proteomes" id="UP000004358">
    <property type="component" value="Unassembled WGS sequence"/>
</dbReference>
<dbReference type="EMBL" id="AANZ01000006">
    <property type="protein sequence ID" value="EAQ80987.1"/>
    <property type="molecule type" value="Genomic_DNA"/>
</dbReference>
<proteinExistence type="predicted"/>
<evidence type="ECO:0000313" key="1">
    <source>
        <dbReference type="EMBL" id="EAQ80987.1"/>
    </source>
</evidence>
<reference evidence="1 2" key="1">
    <citation type="submission" date="2006-02" db="EMBL/GenBank/DDBJ databases">
        <authorList>
            <person name="Amann R."/>
            <person name="Ferriera S."/>
            <person name="Johnson J."/>
            <person name="Kravitz S."/>
            <person name="Halpern A."/>
            <person name="Remington K."/>
            <person name="Beeson K."/>
            <person name="Tran B."/>
            <person name="Rogers Y.-H."/>
            <person name="Friedman R."/>
            <person name="Venter J.C."/>
        </authorList>
    </citation>
    <scope>NUCLEOTIDE SEQUENCE [LARGE SCALE GENOMIC DNA]</scope>
    <source>
        <strain evidence="1 2">DSM 3645</strain>
    </source>
</reference>